<evidence type="ECO:0000313" key="2">
    <source>
        <dbReference type="EMBL" id="OUS12067.1"/>
    </source>
</evidence>
<accession>A0A1Z8AP48</accession>
<dbReference type="AlphaFoldDB" id="A0A1Z8AP48"/>
<feature type="transmembrane region" description="Helical" evidence="1">
    <location>
        <begin position="40"/>
        <end position="61"/>
    </location>
</feature>
<keyword evidence="1" id="KW-1133">Transmembrane helix</keyword>
<protein>
    <submittedName>
        <fullName evidence="2">Uncharacterized protein</fullName>
    </submittedName>
</protein>
<gene>
    <name evidence="2" type="ORF">A9Q93_10675</name>
</gene>
<dbReference type="RefSeq" id="WP_303687424.1">
    <property type="nucleotide sequence ID" value="NZ_CAJXYO010000010.1"/>
</dbReference>
<sequence>MKLNNIKNSFENRRIEPSANAWDQLASRLDQEEKKSKKPVLFWLGAIAAVLILGVFIYPMLSSDIVIKKDLSNEVVIDKTEPAEVIPVHKVKVNPVIDIEDDQLKNINDSQQAAALIEEKNEKSKSIITYNNLKDNKVENTGAVIINPKDKTAIAFNHGAENSLIEDSSIDPRITVEVVEARPKKLTAEEEMELLLNQAIKEVETKEYATKDLNIDQLVRETEWDIEADRRNRFNNYLYDQLGKLKKEAVATLTGKK</sequence>
<keyword evidence="1" id="KW-0812">Transmembrane</keyword>
<proteinExistence type="predicted"/>
<name>A0A1Z8AP48_9FLAO</name>
<dbReference type="EMBL" id="MAAX01000166">
    <property type="protein sequence ID" value="OUS12067.1"/>
    <property type="molecule type" value="Genomic_DNA"/>
</dbReference>
<evidence type="ECO:0000313" key="3">
    <source>
        <dbReference type="Proteomes" id="UP000196102"/>
    </source>
</evidence>
<organism evidence="2 3">
    <name type="scientific">Nonlabens dokdonensis</name>
    <dbReference type="NCBI Taxonomy" id="328515"/>
    <lineage>
        <taxon>Bacteria</taxon>
        <taxon>Pseudomonadati</taxon>
        <taxon>Bacteroidota</taxon>
        <taxon>Flavobacteriia</taxon>
        <taxon>Flavobacteriales</taxon>
        <taxon>Flavobacteriaceae</taxon>
        <taxon>Nonlabens</taxon>
    </lineage>
</organism>
<comment type="caution">
    <text evidence="2">The sequence shown here is derived from an EMBL/GenBank/DDBJ whole genome shotgun (WGS) entry which is preliminary data.</text>
</comment>
<keyword evidence="1" id="KW-0472">Membrane</keyword>
<evidence type="ECO:0000256" key="1">
    <source>
        <dbReference type="SAM" id="Phobius"/>
    </source>
</evidence>
<reference evidence="3" key="1">
    <citation type="journal article" date="2017" name="Proc. Natl. Acad. Sci. U.S.A.">
        <title>Simulation of Deepwater Horizon oil plume reveals substrate specialization within a complex community of hydrocarbon-degraders.</title>
        <authorList>
            <person name="Hu P."/>
            <person name="Dubinsky E.A."/>
            <person name="Probst A.J."/>
            <person name="Wang J."/>
            <person name="Sieber C.M.K."/>
            <person name="Tom L.M."/>
            <person name="Gardinali P."/>
            <person name="Banfield J.F."/>
            <person name="Atlas R.M."/>
            <person name="Andersen G.L."/>
        </authorList>
    </citation>
    <scope>NUCLEOTIDE SEQUENCE [LARGE SCALE GENOMIC DNA]</scope>
</reference>
<dbReference type="Proteomes" id="UP000196102">
    <property type="component" value="Unassembled WGS sequence"/>
</dbReference>